<keyword evidence="6" id="KW-0694">RNA-binding</keyword>
<keyword evidence="5" id="KW-0378">Hydrolase</keyword>
<evidence type="ECO:0000313" key="8">
    <source>
        <dbReference type="EMBL" id="KKS44334.1"/>
    </source>
</evidence>
<dbReference type="InterPro" id="IPR038570">
    <property type="entry name" value="HicA_sf"/>
</dbReference>
<evidence type="ECO:0008006" key="10">
    <source>
        <dbReference type="Google" id="ProtNLM"/>
    </source>
</evidence>
<evidence type="ECO:0000256" key="4">
    <source>
        <dbReference type="ARBA" id="ARBA00022759"/>
    </source>
</evidence>
<protein>
    <recommendedName>
        <fullName evidence="10">YcfA family protein</fullName>
    </recommendedName>
</protein>
<gene>
    <name evidence="8" type="ORF">UV05_C0007G0024</name>
</gene>
<evidence type="ECO:0000256" key="6">
    <source>
        <dbReference type="ARBA" id="ARBA00022884"/>
    </source>
</evidence>
<name>A0A0G0Z6Q4_9BACT</name>
<dbReference type="GO" id="GO:0016787">
    <property type="term" value="F:hydrolase activity"/>
    <property type="evidence" value="ECO:0007669"/>
    <property type="project" value="UniProtKB-KW"/>
</dbReference>
<dbReference type="EMBL" id="LCCZ01000007">
    <property type="protein sequence ID" value="KKS44334.1"/>
    <property type="molecule type" value="Genomic_DNA"/>
</dbReference>
<accession>A0A0G0Z6Q4</accession>
<keyword evidence="3" id="KW-0540">Nuclease</keyword>
<dbReference type="Gene3D" id="3.30.920.30">
    <property type="entry name" value="Hypothetical protein"/>
    <property type="match status" value="1"/>
</dbReference>
<comment type="similarity">
    <text evidence="1">Belongs to the HicA mRNA interferase family.</text>
</comment>
<evidence type="ECO:0000256" key="2">
    <source>
        <dbReference type="ARBA" id="ARBA00022649"/>
    </source>
</evidence>
<keyword evidence="4" id="KW-0255">Endonuclease</keyword>
<evidence type="ECO:0000256" key="7">
    <source>
        <dbReference type="ARBA" id="ARBA00023016"/>
    </source>
</evidence>
<evidence type="ECO:0000313" key="9">
    <source>
        <dbReference type="Proteomes" id="UP000034875"/>
    </source>
</evidence>
<evidence type="ECO:0000256" key="3">
    <source>
        <dbReference type="ARBA" id="ARBA00022722"/>
    </source>
</evidence>
<keyword evidence="7" id="KW-0346">Stress response</keyword>
<comment type="caution">
    <text evidence="8">The sequence shown here is derived from an EMBL/GenBank/DDBJ whole genome shotgun (WGS) entry which is preliminary data.</text>
</comment>
<dbReference type="GO" id="GO:0003729">
    <property type="term" value="F:mRNA binding"/>
    <property type="evidence" value="ECO:0007669"/>
    <property type="project" value="InterPro"/>
</dbReference>
<reference evidence="8 9" key="1">
    <citation type="journal article" date="2015" name="Nature">
        <title>rRNA introns, odd ribosomes, and small enigmatic genomes across a large radiation of phyla.</title>
        <authorList>
            <person name="Brown C.T."/>
            <person name="Hug L.A."/>
            <person name="Thomas B.C."/>
            <person name="Sharon I."/>
            <person name="Castelle C.J."/>
            <person name="Singh A."/>
            <person name="Wilkins M.J."/>
            <person name="Williams K.H."/>
            <person name="Banfield J.F."/>
        </authorList>
    </citation>
    <scope>NUCLEOTIDE SEQUENCE [LARGE SCALE GENOMIC DNA]</scope>
</reference>
<keyword evidence="2" id="KW-1277">Toxin-antitoxin system</keyword>
<dbReference type="Proteomes" id="UP000034875">
    <property type="component" value="Unassembled WGS sequence"/>
</dbReference>
<evidence type="ECO:0000256" key="1">
    <source>
        <dbReference type="ARBA" id="ARBA00006620"/>
    </source>
</evidence>
<evidence type="ECO:0000256" key="5">
    <source>
        <dbReference type="ARBA" id="ARBA00022801"/>
    </source>
</evidence>
<organism evidence="8 9">
    <name type="scientific">candidate division CPR1 bacterium GW2011_GWA2_42_17</name>
    <dbReference type="NCBI Taxonomy" id="1618341"/>
    <lineage>
        <taxon>Bacteria</taxon>
        <taxon>candidate division CPR1</taxon>
    </lineage>
</organism>
<dbReference type="AlphaFoldDB" id="A0A0G0Z6Q4"/>
<dbReference type="GO" id="GO:0004519">
    <property type="term" value="F:endonuclease activity"/>
    <property type="evidence" value="ECO:0007669"/>
    <property type="project" value="UniProtKB-KW"/>
</dbReference>
<proteinExistence type="inferred from homology"/>
<dbReference type="InterPro" id="IPR012933">
    <property type="entry name" value="HicA_mRNA_interferase"/>
</dbReference>
<dbReference type="Pfam" id="PF07927">
    <property type="entry name" value="HicA_toxin"/>
    <property type="match status" value="1"/>
</dbReference>
<dbReference type="SUPFAM" id="SSF54786">
    <property type="entry name" value="YcfA/nrd intein domain"/>
    <property type="match status" value="1"/>
</dbReference>
<sequence>MHKHKILSGKDIVSIFKLFGFIIVAQKGSHMKLRRVLPSGEKQTLTIPYHAELDTGTVHAIYRQASHYIPEYELKKYFYNE</sequence>